<protein>
    <submittedName>
        <fullName evidence="3">Uncharacterized protein</fullName>
    </submittedName>
</protein>
<feature type="coiled-coil region" evidence="1">
    <location>
        <begin position="160"/>
        <end position="216"/>
    </location>
</feature>
<dbReference type="AlphaFoldDB" id="A0A8J5LPH8"/>
<comment type="caution">
    <text evidence="3">The sequence shown here is derived from an EMBL/GenBank/DDBJ whole genome shotgun (WGS) entry which is preliminary data.</text>
</comment>
<feature type="compositionally biased region" description="Polar residues" evidence="2">
    <location>
        <begin position="1"/>
        <end position="11"/>
    </location>
</feature>
<accession>A0A8J5LPH8</accession>
<feature type="region of interest" description="Disordered" evidence="2">
    <location>
        <begin position="1"/>
        <end position="21"/>
    </location>
</feature>
<evidence type="ECO:0000256" key="1">
    <source>
        <dbReference type="SAM" id="Coils"/>
    </source>
</evidence>
<name>A0A8J5LPH8_ZINOF</name>
<keyword evidence="4" id="KW-1185">Reference proteome</keyword>
<dbReference type="Pfam" id="PF03004">
    <property type="entry name" value="Transposase_24"/>
    <property type="match status" value="1"/>
</dbReference>
<dbReference type="EMBL" id="JACMSC010000002">
    <property type="protein sequence ID" value="KAG6533080.1"/>
    <property type="molecule type" value="Genomic_DNA"/>
</dbReference>
<gene>
    <name evidence="3" type="ORF">ZIOFF_006941</name>
</gene>
<dbReference type="InterPro" id="IPR004252">
    <property type="entry name" value="Probable_transposase_24"/>
</dbReference>
<proteinExistence type="predicted"/>
<evidence type="ECO:0000313" key="4">
    <source>
        <dbReference type="Proteomes" id="UP000734854"/>
    </source>
</evidence>
<evidence type="ECO:0000256" key="2">
    <source>
        <dbReference type="SAM" id="MobiDB-lite"/>
    </source>
</evidence>
<sequence length="221" mass="25684">METGVATQGSGSRELKANSLYPDKGEEKKIRLCGFEFDPNWDGESGNKEDAKRSDKGVNLLASKKDLGRNVDEFEVFERMHKRKQGIGEFVDNKSARVSEQYKERQNVDDQSTRPSFNLKSWCDVVGDPCKGRVYGFGRNQHFRRSYNGNSIEMCSHEKNKELSQEIEDMCAISKRMEEEITESKNKLELVIKENRQREEQLIEEGMQREENLKEMVRKMI</sequence>
<keyword evidence="1" id="KW-0175">Coiled coil</keyword>
<evidence type="ECO:0000313" key="3">
    <source>
        <dbReference type="EMBL" id="KAG6533080.1"/>
    </source>
</evidence>
<organism evidence="3 4">
    <name type="scientific">Zingiber officinale</name>
    <name type="common">Ginger</name>
    <name type="synonym">Amomum zingiber</name>
    <dbReference type="NCBI Taxonomy" id="94328"/>
    <lineage>
        <taxon>Eukaryota</taxon>
        <taxon>Viridiplantae</taxon>
        <taxon>Streptophyta</taxon>
        <taxon>Embryophyta</taxon>
        <taxon>Tracheophyta</taxon>
        <taxon>Spermatophyta</taxon>
        <taxon>Magnoliopsida</taxon>
        <taxon>Liliopsida</taxon>
        <taxon>Zingiberales</taxon>
        <taxon>Zingiberaceae</taxon>
        <taxon>Zingiber</taxon>
    </lineage>
</organism>
<reference evidence="3 4" key="1">
    <citation type="submission" date="2020-08" db="EMBL/GenBank/DDBJ databases">
        <title>Plant Genome Project.</title>
        <authorList>
            <person name="Zhang R.-G."/>
        </authorList>
    </citation>
    <scope>NUCLEOTIDE SEQUENCE [LARGE SCALE GENOMIC DNA]</scope>
    <source>
        <tissue evidence="3">Rhizome</tissue>
    </source>
</reference>
<feature type="compositionally biased region" description="Basic and acidic residues" evidence="2">
    <location>
        <begin position="45"/>
        <end position="56"/>
    </location>
</feature>
<dbReference type="Proteomes" id="UP000734854">
    <property type="component" value="Unassembled WGS sequence"/>
</dbReference>
<feature type="region of interest" description="Disordered" evidence="2">
    <location>
        <begin position="36"/>
        <end position="57"/>
    </location>
</feature>